<dbReference type="InterPro" id="IPR015421">
    <property type="entry name" value="PyrdxlP-dep_Trfase_major"/>
</dbReference>
<dbReference type="AlphaFoldDB" id="A0A0G1CPP7"/>
<evidence type="ECO:0000256" key="2">
    <source>
        <dbReference type="PIRSR" id="PIRSR000390-2"/>
    </source>
</evidence>
<evidence type="ECO:0000313" key="4">
    <source>
        <dbReference type="EMBL" id="KKS87452.1"/>
    </source>
</evidence>
<evidence type="ECO:0000313" key="5">
    <source>
        <dbReference type="Proteomes" id="UP000034050"/>
    </source>
</evidence>
<dbReference type="GO" id="GO:0000271">
    <property type="term" value="P:polysaccharide biosynthetic process"/>
    <property type="evidence" value="ECO:0007669"/>
    <property type="project" value="TreeGrafter"/>
</dbReference>
<comment type="similarity">
    <text evidence="3">Belongs to the DegT/DnrJ/EryC1 family.</text>
</comment>
<dbReference type="GO" id="GO:0008483">
    <property type="term" value="F:transaminase activity"/>
    <property type="evidence" value="ECO:0007669"/>
    <property type="project" value="UniProtKB-KW"/>
</dbReference>
<dbReference type="Gene3D" id="3.40.640.10">
    <property type="entry name" value="Type I PLP-dependent aspartate aminotransferase-like (Major domain)"/>
    <property type="match status" value="1"/>
</dbReference>
<dbReference type="CDD" id="cd00616">
    <property type="entry name" value="AHBA_syn"/>
    <property type="match status" value="1"/>
</dbReference>
<dbReference type="Pfam" id="PF01041">
    <property type="entry name" value="DegT_DnrJ_EryC1"/>
    <property type="match status" value="1"/>
</dbReference>
<accession>A0A0G1CPP7</accession>
<dbReference type="InterPro" id="IPR015424">
    <property type="entry name" value="PyrdxlP-dep_Trfase"/>
</dbReference>
<dbReference type="PANTHER" id="PTHR30244">
    <property type="entry name" value="TRANSAMINASE"/>
    <property type="match status" value="1"/>
</dbReference>
<dbReference type="SUPFAM" id="SSF53383">
    <property type="entry name" value="PLP-dependent transferases"/>
    <property type="match status" value="1"/>
</dbReference>
<dbReference type="PANTHER" id="PTHR30244:SF34">
    <property type="entry name" value="DTDP-4-AMINO-4,6-DIDEOXYGALACTOSE TRANSAMINASE"/>
    <property type="match status" value="1"/>
</dbReference>
<sequence length="389" mass="44262">MKKLIPYARQQIDETDIQAVVRVLRSDFLTQGTAVPRFEDAVSRYCGVKYAVAYSSGTAALHGACFAAGINKDDEVITSPLTFAASANCVLYCGGKPILADIRSDLPLIDVSQIAKKITKKTKAIIPVDFSGIPADYDDINQLARKHGLIVIADSAHSLGATYKGKKVGTLADMTVFSFHPVKLITTGEGGMVVTNDRDFYEKLLLFRTHGITKDPQKLLNKNVGPWYYEMQELGFNYRLTDIQAALGISQMEKIEIFIERRTEIARKYIAAFKNEKHFKTLKFLKDRTSAWHLFPVLLTPRLVDYKRQIVEDLHKRGILVQIHYIPVHLHPYYRNTFGYTNRNYPKAEMWYHSEISLPLFPALTKEEIKYIVTTVLEEMQKYTVKLQT</sequence>
<name>A0A0G1CPP7_9BACT</name>
<feature type="active site" description="Proton acceptor" evidence="1">
    <location>
        <position position="183"/>
    </location>
</feature>
<gene>
    <name evidence="4" type="ORF">UV61_C0002G0173</name>
</gene>
<keyword evidence="2 3" id="KW-0663">Pyridoxal phosphate</keyword>
<dbReference type="InterPro" id="IPR000653">
    <property type="entry name" value="DegT/StrS_aminotransferase"/>
</dbReference>
<dbReference type="InterPro" id="IPR015422">
    <property type="entry name" value="PyrdxlP-dep_Trfase_small"/>
</dbReference>
<feature type="modified residue" description="N6-(pyridoxal phosphate)lysine" evidence="2">
    <location>
        <position position="183"/>
    </location>
</feature>
<dbReference type="InterPro" id="IPR020026">
    <property type="entry name" value="PseC"/>
</dbReference>
<dbReference type="PIRSF" id="PIRSF000390">
    <property type="entry name" value="PLP_StrS"/>
    <property type="match status" value="1"/>
</dbReference>
<keyword evidence="4" id="KW-0032">Aminotransferase</keyword>
<keyword evidence="4" id="KW-0808">Transferase</keyword>
<comment type="caution">
    <text evidence="4">The sequence shown here is derived from an EMBL/GenBank/DDBJ whole genome shotgun (WGS) entry which is preliminary data.</text>
</comment>
<reference evidence="4 5" key="1">
    <citation type="journal article" date="2015" name="Nature">
        <title>rRNA introns, odd ribosomes, and small enigmatic genomes across a large radiation of phyla.</title>
        <authorList>
            <person name="Brown C.T."/>
            <person name="Hug L.A."/>
            <person name="Thomas B.C."/>
            <person name="Sharon I."/>
            <person name="Castelle C.J."/>
            <person name="Singh A."/>
            <person name="Wilkins M.J."/>
            <person name="Williams K.H."/>
            <person name="Banfield J.F."/>
        </authorList>
    </citation>
    <scope>NUCLEOTIDE SEQUENCE [LARGE SCALE GENOMIC DNA]</scope>
</reference>
<dbReference type="STRING" id="1618446.UV61_C0002G0173"/>
<evidence type="ECO:0000256" key="3">
    <source>
        <dbReference type="RuleBase" id="RU004508"/>
    </source>
</evidence>
<dbReference type="PATRIC" id="fig|1618446.3.peg.297"/>
<dbReference type="NCBIfam" id="TIGR03588">
    <property type="entry name" value="PseC"/>
    <property type="match status" value="1"/>
</dbReference>
<dbReference type="Proteomes" id="UP000034050">
    <property type="component" value="Unassembled WGS sequence"/>
</dbReference>
<dbReference type="EMBL" id="LCFD01000002">
    <property type="protein sequence ID" value="KKS87452.1"/>
    <property type="molecule type" value="Genomic_DNA"/>
</dbReference>
<protein>
    <submittedName>
        <fullName evidence="4">UDP-4-keto-6-deoxy-N-acetylglucosamine 4-aminotransferase</fullName>
    </submittedName>
</protein>
<evidence type="ECO:0000256" key="1">
    <source>
        <dbReference type="PIRSR" id="PIRSR000390-1"/>
    </source>
</evidence>
<proteinExistence type="inferred from homology"/>
<organism evidence="4 5">
    <name type="scientific">Candidatus Gottesmanbacteria bacterium GW2011_GWB1_43_11</name>
    <dbReference type="NCBI Taxonomy" id="1618446"/>
    <lineage>
        <taxon>Bacteria</taxon>
        <taxon>Candidatus Gottesmaniibacteriota</taxon>
    </lineage>
</organism>
<dbReference type="GO" id="GO:0030170">
    <property type="term" value="F:pyridoxal phosphate binding"/>
    <property type="evidence" value="ECO:0007669"/>
    <property type="project" value="TreeGrafter"/>
</dbReference>
<dbReference type="Gene3D" id="3.90.1150.10">
    <property type="entry name" value="Aspartate Aminotransferase, domain 1"/>
    <property type="match status" value="1"/>
</dbReference>